<dbReference type="AlphaFoldDB" id="A0AA91F0Y0"/>
<evidence type="ECO:0000313" key="2">
    <source>
        <dbReference type="Proteomes" id="UP000093712"/>
    </source>
</evidence>
<sequence>MSLRCALLRLTMAGMVFVSVGPLNFFAGFAVSEIIAMLSGFTIEGAVRMAKESLLRMARIVESGKAHLLPYRVPLLTSL</sequence>
<gene>
    <name evidence="1" type="ORF">A5649_20670</name>
</gene>
<reference evidence="1 2" key="1">
    <citation type="submission" date="2016-06" db="EMBL/GenBank/DDBJ databases">
        <authorList>
            <person name="Sutton G."/>
            <person name="Brinkac L."/>
            <person name="Sanka R."/>
            <person name="Adams M."/>
            <person name="Lau E."/>
            <person name="Garcia-Basteiro A."/>
            <person name="Lopez-Varela E."/>
            <person name="Palencia S."/>
        </authorList>
    </citation>
    <scope>NUCLEOTIDE SEQUENCE [LARGE SCALE GENOMIC DNA]</scope>
    <source>
        <strain evidence="1 2">1211594.5</strain>
    </source>
</reference>
<evidence type="ECO:0000313" key="1">
    <source>
        <dbReference type="EMBL" id="OBK86270.1"/>
    </source>
</evidence>
<comment type="caution">
    <text evidence="1">The sequence shown here is derived from an EMBL/GenBank/DDBJ whole genome shotgun (WGS) entry which is preliminary data.</text>
</comment>
<accession>A0AA91F0Y0</accession>
<name>A0AA91F0Y0_9MYCO</name>
<dbReference type="EMBL" id="LZME01000062">
    <property type="protein sequence ID" value="OBK86270.1"/>
    <property type="molecule type" value="Genomic_DNA"/>
</dbReference>
<protein>
    <submittedName>
        <fullName evidence="1">Uncharacterized protein</fullName>
    </submittedName>
</protein>
<organism evidence="1 2">
    <name type="scientific">Mycolicibacter heraklionensis</name>
    <dbReference type="NCBI Taxonomy" id="512402"/>
    <lineage>
        <taxon>Bacteria</taxon>
        <taxon>Bacillati</taxon>
        <taxon>Actinomycetota</taxon>
        <taxon>Actinomycetes</taxon>
        <taxon>Mycobacteriales</taxon>
        <taxon>Mycobacteriaceae</taxon>
        <taxon>Mycolicibacter</taxon>
    </lineage>
</organism>
<proteinExistence type="predicted"/>
<dbReference type="Proteomes" id="UP000093712">
    <property type="component" value="Unassembled WGS sequence"/>
</dbReference>